<evidence type="ECO:0000256" key="5">
    <source>
        <dbReference type="PROSITE-ProRule" id="PRU00169"/>
    </source>
</evidence>
<dbReference type="PROSITE" id="PS00622">
    <property type="entry name" value="HTH_LUXR_1"/>
    <property type="match status" value="1"/>
</dbReference>
<dbReference type="CDD" id="cd17535">
    <property type="entry name" value="REC_NarL-like"/>
    <property type="match status" value="1"/>
</dbReference>
<keyword evidence="3 9" id="KW-0238">DNA-binding</keyword>
<dbReference type="GO" id="GO:0003677">
    <property type="term" value="F:DNA binding"/>
    <property type="evidence" value="ECO:0007669"/>
    <property type="project" value="UniProtKB-KW"/>
</dbReference>
<keyword evidence="10" id="KW-1185">Reference proteome</keyword>
<sequence>MTETQHPAAIRVALVDDQQLVRSGLAMLINSQPDLEVVAEASNGRDAVASPAVRSADVVLMDIRMPQMDGISATRALLPQTPDAGPAPATAGRTASDGRATTDGPGNGRAAHPSSLGGAATGEPEGPRVVVLTTFDLDEYALEAIEAGASGFLLKDAPPEELLAAIRTVHRGDAVIAPSTTRRLLDHMAPTLRRDQAADDRRQRETASVDSLTPREREVLVLMARGDSNQEIAAGLFLSEATVKTHVGRVLAKLGARDRVQAVVTAYRAGLVTP</sequence>
<dbReference type="InterPro" id="IPR001789">
    <property type="entry name" value="Sig_transdc_resp-reg_receiver"/>
</dbReference>
<protein>
    <submittedName>
        <fullName evidence="9">DNA-binding response regulator</fullName>
    </submittedName>
</protein>
<gene>
    <name evidence="9" type="ORF">GCM10010977_08730</name>
</gene>
<comment type="caution">
    <text evidence="9">The sequence shown here is derived from an EMBL/GenBank/DDBJ whole genome shotgun (WGS) entry which is preliminary data.</text>
</comment>
<proteinExistence type="predicted"/>
<evidence type="ECO:0000313" key="10">
    <source>
        <dbReference type="Proteomes" id="UP000642509"/>
    </source>
</evidence>
<dbReference type="RefSeq" id="WP_188804568.1">
    <property type="nucleotide sequence ID" value="NZ_BAAAOU010000001.1"/>
</dbReference>
<dbReference type="InterPro" id="IPR000792">
    <property type="entry name" value="Tscrpt_reg_LuxR_C"/>
</dbReference>
<dbReference type="Gene3D" id="3.40.50.2300">
    <property type="match status" value="2"/>
</dbReference>
<dbReference type="InterPro" id="IPR058245">
    <property type="entry name" value="NreC/VraR/RcsB-like_REC"/>
</dbReference>
<reference evidence="10" key="1">
    <citation type="journal article" date="2019" name="Int. J. Syst. Evol. Microbiol.">
        <title>The Global Catalogue of Microorganisms (GCM) 10K type strain sequencing project: providing services to taxonomists for standard genome sequencing and annotation.</title>
        <authorList>
            <consortium name="The Broad Institute Genomics Platform"/>
            <consortium name="The Broad Institute Genome Sequencing Center for Infectious Disease"/>
            <person name="Wu L."/>
            <person name="Ma J."/>
        </authorList>
    </citation>
    <scope>NUCLEOTIDE SEQUENCE [LARGE SCALE GENOMIC DNA]</scope>
    <source>
        <strain evidence="10">CGMCC 1.7064</strain>
    </source>
</reference>
<dbReference type="PANTHER" id="PTHR43214">
    <property type="entry name" value="TWO-COMPONENT RESPONSE REGULATOR"/>
    <property type="match status" value="1"/>
</dbReference>
<dbReference type="SUPFAM" id="SSF46894">
    <property type="entry name" value="C-terminal effector domain of the bipartite response regulators"/>
    <property type="match status" value="1"/>
</dbReference>
<organism evidence="9 10">
    <name type="scientific">Citricoccus zhacaiensis</name>
    <dbReference type="NCBI Taxonomy" id="489142"/>
    <lineage>
        <taxon>Bacteria</taxon>
        <taxon>Bacillati</taxon>
        <taxon>Actinomycetota</taxon>
        <taxon>Actinomycetes</taxon>
        <taxon>Micrococcales</taxon>
        <taxon>Micrococcaceae</taxon>
        <taxon>Citricoccus</taxon>
    </lineage>
</organism>
<keyword evidence="2" id="KW-0805">Transcription regulation</keyword>
<evidence type="ECO:0000256" key="6">
    <source>
        <dbReference type="SAM" id="MobiDB-lite"/>
    </source>
</evidence>
<dbReference type="CDD" id="cd06170">
    <property type="entry name" value="LuxR_C_like"/>
    <property type="match status" value="1"/>
</dbReference>
<feature type="compositionally biased region" description="Low complexity" evidence="6">
    <location>
        <begin position="81"/>
        <end position="95"/>
    </location>
</feature>
<evidence type="ECO:0000313" key="9">
    <source>
        <dbReference type="EMBL" id="GGO42577.1"/>
    </source>
</evidence>
<evidence type="ECO:0000259" key="7">
    <source>
        <dbReference type="PROSITE" id="PS50043"/>
    </source>
</evidence>
<feature type="domain" description="HTH luxR-type" evidence="7">
    <location>
        <begin position="205"/>
        <end position="270"/>
    </location>
</feature>
<dbReference type="Proteomes" id="UP000642509">
    <property type="component" value="Unassembled WGS sequence"/>
</dbReference>
<evidence type="ECO:0000256" key="1">
    <source>
        <dbReference type="ARBA" id="ARBA00022553"/>
    </source>
</evidence>
<keyword evidence="1 5" id="KW-0597">Phosphoprotein</keyword>
<evidence type="ECO:0000256" key="3">
    <source>
        <dbReference type="ARBA" id="ARBA00023125"/>
    </source>
</evidence>
<dbReference type="InterPro" id="IPR011006">
    <property type="entry name" value="CheY-like_superfamily"/>
</dbReference>
<evidence type="ECO:0000256" key="4">
    <source>
        <dbReference type="ARBA" id="ARBA00023163"/>
    </source>
</evidence>
<dbReference type="PRINTS" id="PR00038">
    <property type="entry name" value="HTHLUXR"/>
</dbReference>
<feature type="region of interest" description="Disordered" evidence="6">
    <location>
        <begin position="78"/>
        <end position="125"/>
    </location>
</feature>
<feature type="modified residue" description="4-aspartylphosphate" evidence="5">
    <location>
        <position position="62"/>
    </location>
</feature>
<dbReference type="PROSITE" id="PS50043">
    <property type="entry name" value="HTH_LUXR_2"/>
    <property type="match status" value="1"/>
</dbReference>
<evidence type="ECO:0000256" key="2">
    <source>
        <dbReference type="ARBA" id="ARBA00023015"/>
    </source>
</evidence>
<dbReference type="Pfam" id="PF00072">
    <property type="entry name" value="Response_reg"/>
    <property type="match status" value="1"/>
</dbReference>
<dbReference type="InterPro" id="IPR016032">
    <property type="entry name" value="Sig_transdc_resp-reg_C-effctor"/>
</dbReference>
<name>A0ABQ2LSG5_9MICC</name>
<accession>A0ABQ2LSG5</accession>
<keyword evidence="4" id="KW-0804">Transcription</keyword>
<evidence type="ECO:0000259" key="8">
    <source>
        <dbReference type="PROSITE" id="PS50110"/>
    </source>
</evidence>
<dbReference type="SUPFAM" id="SSF52172">
    <property type="entry name" value="CheY-like"/>
    <property type="match status" value="1"/>
</dbReference>
<dbReference type="PANTHER" id="PTHR43214:SF24">
    <property type="entry name" value="TRANSCRIPTIONAL REGULATORY PROTEIN NARL-RELATED"/>
    <property type="match status" value="1"/>
</dbReference>
<dbReference type="SMART" id="SM00448">
    <property type="entry name" value="REC"/>
    <property type="match status" value="1"/>
</dbReference>
<dbReference type="InterPro" id="IPR039420">
    <property type="entry name" value="WalR-like"/>
</dbReference>
<feature type="domain" description="Response regulatory" evidence="8">
    <location>
        <begin position="11"/>
        <end position="170"/>
    </location>
</feature>
<dbReference type="PROSITE" id="PS50110">
    <property type="entry name" value="RESPONSE_REGULATORY"/>
    <property type="match status" value="1"/>
</dbReference>
<dbReference type="Pfam" id="PF00196">
    <property type="entry name" value="GerE"/>
    <property type="match status" value="1"/>
</dbReference>
<dbReference type="EMBL" id="BMLQ01000002">
    <property type="protein sequence ID" value="GGO42577.1"/>
    <property type="molecule type" value="Genomic_DNA"/>
</dbReference>
<dbReference type="SMART" id="SM00421">
    <property type="entry name" value="HTH_LUXR"/>
    <property type="match status" value="1"/>
</dbReference>